<protein>
    <submittedName>
        <fullName evidence="14">Carboxypeptidase D isoform X1</fullName>
    </submittedName>
</protein>
<dbReference type="CDD" id="cd11308">
    <property type="entry name" value="Peptidase_M14NE-CP-C_like"/>
    <property type="match status" value="2"/>
</dbReference>
<dbReference type="CDD" id="cd03858">
    <property type="entry name" value="M14_CP_N-E_like"/>
    <property type="match status" value="1"/>
</dbReference>
<feature type="transmembrane region" description="Helical" evidence="10">
    <location>
        <begin position="1308"/>
        <end position="1330"/>
    </location>
</feature>
<dbReference type="PROSITE" id="PS00133">
    <property type="entry name" value="CARBOXYPEPT_ZN_2"/>
    <property type="match status" value="2"/>
</dbReference>
<dbReference type="RefSeq" id="XP_052739089.1">
    <property type="nucleotide sequence ID" value="XM_052883129.1"/>
</dbReference>
<dbReference type="PROSITE" id="PS52035">
    <property type="entry name" value="PEPTIDASE_M14"/>
    <property type="match status" value="3"/>
</dbReference>
<sequence>MFSLYKFLFVILSLLINDCVPRALEDDESFIQNPKYTKYEDLVTLFDNLETSYPDRAKVYSIGKSVEGRQLLVIQITEGVKQVAADRPSFKYVANMHGDESVGRELMIYLAQYLLLNYGKDDRVTKLVNTTDIHLMPSLNPDGYEASKEGACESLSEYVGRNNANKKDLNRDFPDQFDANKANDEGYLFGNRQPETAALIRWVMSKQFTLSGNLHGGAIVASYPYDDTSGKEDCCIESQTPDNALFKHLAEVYASRHEAMHRGDACLPEKFKNGVTNGAFWYNVKGGMQDFNYLHSNCFEVTFELSCCKYPTADKLPKFWRDNKDPLLAFIEQIHIGCRGFVVDEAGVPIKNAQITIDGINHSVRTTEHGAYWRMLLPGQYNVTAVAAGYSTPPPVAITVTSEVPTIVNFTLHRHPRTLTDGLPIGGKSAVRRVARHPIDGLSAEDFSHHNYVKMEKFLQDLAAAYPDITRLTSIGKSVEGRELYVLEITQNPGKHIPGKPEFKYVANMHGNEVVGRELLLLLAKYLCQEYKKGDSRVQKILNHTRVHLMPSMNPDGYENARMGDYDSAKGRSNAHSVDLNRNFPDQYGPTKDNRVPEPETLAVMNWSRSIPFVLSANLHGGALVANYPYDNNPDMSNGVENLAPDNDVFVHLAHVYSDAHHKMHLGRPCKDSDRSDDRFPEGITNGAKWYVLAGGMQDWNYLQSSDMELTLELGCYKFPPAEDLPTYWEDNREALLQYIEEVHKGVHGFVHSHIGHPLPNTTISVSGIRHSVASAADGDYWRLLTPGTYNITASKPNYESITEQVTVPENGSVNVNFTLMPDDPQHWSSAYDFRVLDNIMNTQYHSPLDMYAALAELENKFPEVAEFRAGDSMKTVTLHELKITEDSGAPEETKFHIALVSNLYGSQPLGQELLLNFARHVSTAHSIGEPRHKRLLQNAVLHFIPNLDPLFGKMLKQYDHSEKCTLDVLEEEFGDSLYSYLTKKDQNPLSNYTREKAFIGLLESEKFDLVLELASGTEDVTIPNFSKDIYEKIAQKYQDNRTPSSQYQCREYNNIAHENLLDLVFERFNVPMISLGLSCCKMPLESDIAAVWRNNLRGIMKIIEQASTGVVGFVKNEQGGPMRSAVVAIAGSARQYRVSANMAHYRALLPPGDYRVIVRCHGYRDQMLTWRVVENVIKQKNVTLQRVNADEIPHGQFDKLGVQVDPNTIYVEGLALDHDSNPLPNARVKVYPHAGSKWSSANVSDAYGRFVVTLPDTYRGKAVTVSAAADGFITRERYITLNAAGNETPNVLLKLEEDDYILGMPRLVFVMLAGVVGVALVALGAWCFSCRQRTKDARREYLFTQIPSDDKRPLCEEGAFDFTDIVRKPYYDEEEPPPTETDSEEDIVLLKSENNWQRGEE</sequence>
<evidence type="ECO:0000256" key="5">
    <source>
        <dbReference type="ARBA" id="ARBA00022801"/>
    </source>
</evidence>
<keyword evidence="3 14" id="KW-0121">Carboxypeptidase</keyword>
<feature type="active site" description="Proton donor/acceptor" evidence="8">
    <location>
        <position position="713"/>
    </location>
</feature>
<accession>A0ABM3LJ53</accession>
<dbReference type="InterPro" id="IPR057247">
    <property type="entry name" value="CARBOXYPEPT_ZN_2"/>
</dbReference>
<evidence type="ECO:0000256" key="7">
    <source>
        <dbReference type="ARBA" id="ARBA00023180"/>
    </source>
</evidence>
<dbReference type="PRINTS" id="PR00765">
    <property type="entry name" value="CRBOXYPTASEA"/>
</dbReference>
<reference evidence="14" key="1">
    <citation type="submission" date="2025-08" db="UniProtKB">
        <authorList>
            <consortium name="RefSeq"/>
        </authorList>
    </citation>
    <scope>IDENTIFICATION</scope>
</reference>
<feature type="active site" description="Proton donor/acceptor" evidence="8">
    <location>
        <position position="304"/>
    </location>
</feature>
<dbReference type="GeneID" id="112045921"/>
<evidence type="ECO:0000313" key="14">
    <source>
        <dbReference type="RefSeq" id="XP_052739089.1"/>
    </source>
</evidence>
<keyword evidence="6" id="KW-0862">Zinc</keyword>
<keyword evidence="10" id="KW-0472">Membrane</keyword>
<keyword evidence="11" id="KW-0732">Signal</keyword>
<keyword evidence="7" id="KW-0325">Glycoprotein</keyword>
<dbReference type="Gene3D" id="3.40.630.10">
    <property type="entry name" value="Zn peptidases"/>
    <property type="match status" value="3"/>
</dbReference>
<dbReference type="Gene3D" id="2.60.40.1120">
    <property type="entry name" value="Carboxypeptidase-like, regulatory domain"/>
    <property type="match status" value="3"/>
</dbReference>
<evidence type="ECO:0000256" key="3">
    <source>
        <dbReference type="ARBA" id="ARBA00022645"/>
    </source>
</evidence>
<comment type="similarity">
    <text evidence="2 8">Belongs to the peptidase M14 family.</text>
</comment>
<keyword evidence="10" id="KW-1133">Transmembrane helix</keyword>
<comment type="caution">
    <text evidence="8">Lacks conserved residue(s) required for the propagation of feature annotation.</text>
</comment>
<evidence type="ECO:0000256" key="9">
    <source>
        <dbReference type="SAM" id="MobiDB-lite"/>
    </source>
</evidence>
<feature type="domain" description="Peptidase M14" evidence="12">
    <location>
        <begin position="448"/>
        <end position="743"/>
    </location>
</feature>
<keyword evidence="4" id="KW-0479">Metal-binding</keyword>
<dbReference type="PANTHER" id="PTHR11532">
    <property type="entry name" value="PROTEASE M14 CARBOXYPEPTIDASE"/>
    <property type="match status" value="1"/>
</dbReference>
<dbReference type="Proteomes" id="UP001652582">
    <property type="component" value="Chromosome 8"/>
</dbReference>
<dbReference type="InterPro" id="IPR008969">
    <property type="entry name" value="CarboxyPept-like_regulatory"/>
</dbReference>
<keyword evidence="10" id="KW-0812">Transmembrane</keyword>
<organism evidence="13 14">
    <name type="scientific">Bicyclus anynana</name>
    <name type="common">Squinting bush brown butterfly</name>
    <dbReference type="NCBI Taxonomy" id="110368"/>
    <lineage>
        <taxon>Eukaryota</taxon>
        <taxon>Metazoa</taxon>
        <taxon>Ecdysozoa</taxon>
        <taxon>Arthropoda</taxon>
        <taxon>Hexapoda</taxon>
        <taxon>Insecta</taxon>
        <taxon>Pterygota</taxon>
        <taxon>Neoptera</taxon>
        <taxon>Endopterygota</taxon>
        <taxon>Lepidoptera</taxon>
        <taxon>Glossata</taxon>
        <taxon>Ditrysia</taxon>
        <taxon>Papilionoidea</taxon>
        <taxon>Nymphalidae</taxon>
        <taxon>Satyrinae</taxon>
        <taxon>Satyrini</taxon>
        <taxon>Mycalesina</taxon>
        <taxon>Bicyclus</taxon>
    </lineage>
</organism>
<comment type="cofactor">
    <cofactor evidence="1">
        <name>Zn(2+)</name>
        <dbReference type="ChEBI" id="CHEBI:29105"/>
    </cofactor>
</comment>
<feature type="compositionally biased region" description="Acidic residues" evidence="9">
    <location>
        <begin position="1373"/>
        <end position="1388"/>
    </location>
</feature>
<evidence type="ECO:0000256" key="10">
    <source>
        <dbReference type="SAM" id="Phobius"/>
    </source>
</evidence>
<feature type="signal peptide" evidence="11">
    <location>
        <begin position="1"/>
        <end position="23"/>
    </location>
</feature>
<dbReference type="PROSITE" id="PS00132">
    <property type="entry name" value="CARBOXYPEPT_ZN_1"/>
    <property type="match status" value="2"/>
</dbReference>
<evidence type="ECO:0000259" key="12">
    <source>
        <dbReference type="PROSITE" id="PS52035"/>
    </source>
</evidence>
<feature type="domain" description="Peptidase M14" evidence="12">
    <location>
        <begin position="844"/>
        <end position="1107"/>
    </location>
</feature>
<evidence type="ECO:0000256" key="2">
    <source>
        <dbReference type="ARBA" id="ARBA00005988"/>
    </source>
</evidence>
<keyword evidence="5" id="KW-0378">Hydrolase</keyword>
<evidence type="ECO:0000256" key="1">
    <source>
        <dbReference type="ARBA" id="ARBA00001947"/>
    </source>
</evidence>
<dbReference type="InterPro" id="IPR050753">
    <property type="entry name" value="Peptidase_M14_domain"/>
</dbReference>
<feature type="region of interest" description="Disordered" evidence="9">
    <location>
        <begin position="1371"/>
        <end position="1402"/>
    </location>
</feature>
<feature type="compositionally biased region" description="Polar residues" evidence="9">
    <location>
        <begin position="1393"/>
        <end position="1402"/>
    </location>
</feature>
<dbReference type="Pfam" id="PF00246">
    <property type="entry name" value="Peptidase_M14"/>
    <property type="match status" value="3"/>
</dbReference>
<dbReference type="SUPFAM" id="SSF49464">
    <property type="entry name" value="Carboxypeptidase regulatory domain-like"/>
    <property type="match status" value="4"/>
</dbReference>
<name>A0ABM3LJ53_BICAN</name>
<dbReference type="SMART" id="SM00631">
    <property type="entry name" value="Zn_pept"/>
    <property type="match status" value="2"/>
</dbReference>
<evidence type="ECO:0000256" key="4">
    <source>
        <dbReference type="ARBA" id="ARBA00022723"/>
    </source>
</evidence>
<evidence type="ECO:0000256" key="11">
    <source>
        <dbReference type="SAM" id="SignalP"/>
    </source>
</evidence>
<feature type="chain" id="PRO_5045824158" evidence="11">
    <location>
        <begin position="24"/>
        <end position="1402"/>
    </location>
</feature>
<dbReference type="CDD" id="cd03868">
    <property type="entry name" value="M14_CPD_I"/>
    <property type="match status" value="1"/>
</dbReference>
<proteinExistence type="inferred from homology"/>
<evidence type="ECO:0000313" key="13">
    <source>
        <dbReference type="Proteomes" id="UP001652582"/>
    </source>
</evidence>
<keyword evidence="3 14" id="KW-0645">Protease</keyword>
<dbReference type="Pfam" id="PF13620">
    <property type="entry name" value="CarboxypepD_reg"/>
    <property type="match status" value="2"/>
</dbReference>
<dbReference type="InterPro" id="IPR000834">
    <property type="entry name" value="Peptidase_M14"/>
</dbReference>
<dbReference type="SUPFAM" id="SSF53187">
    <property type="entry name" value="Zn-dependent exopeptidases"/>
    <property type="match status" value="3"/>
</dbReference>
<evidence type="ECO:0000256" key="8">
    <source>
        <dbReference type="PROSITE-ProRule" id="PRU01379"/>
    </source>
</evidence>
<gene>
    <name evidence="14" type="primary">LOC112045921</name>
</gene>
<evidence type="ECO:0000256" key="6">
    <source>
        <dbReference type="ARBA" id="ARBA00022833"/>
    </source>
</evidence>
<feature type="domain" description="Peptidase M14" evidence="12">
    <location>
        <begin position="35"/>
        <end position="334"/>
    </location>
</feature>
<dbReference type="PANTHER" id="PTHR11532:SF62">
    <property type="entry name" value="CARBOXYPEPTIDASE D"/>
    <property type="match status" value="1"/>
</dbReference>
<dbReference type="GO" id="GO:0004180">
    <property type="term" value="F:carboxypeptidase activity"/>
    <property type="evidence" value="ECO:0007669"/>
    <property type="project" value="UniProtKB-KW"/>
</dbReference>
<keyword evidence="13" id="KW-1185">Reference proteome</keyword>
<feature type="region of interest" description="Disordered" evidence="9">
    <location>
        <begin position="569"/>
        <end position="596"/>
    </location>
</feature>
<dbReference type="InterPro" id="IPR057246">
    <property type="entry name" value="CARBOXYPEPT_ZN_1"/>
</dbReference>